<proteinExistence type="predicted"/>
<dbReference type="EMBL" id="JAOPEN010000003">
    <property type="protein sequence ID" value="KAJ4859790.1"/>
    <property type="molecule type" value="Genomic_DNA"/>
</dbReference>
<sequence length="163" mass="18808">MNIASEFLSETEELQSVISSLGLQPPSMEFIDNDSRKYHPQFHPSVNYDRAAPKTPTRYSESVQLWNNIFPAAMKRLKEQPLLRLKPELRIRDKTSWEDVYVQLQRAQWVNKSNGEDRIMRPPKGDRWLFDHRAPGPIAAIINLLDVRKDFLLGGNAGSDFSN</sequence>
<comment type="caution">
    <text evidence="1">The sequence shown here is derived from an EMBL/GenBank/DDBJ whole genome shotgun (WGS) entry which is preliminary data.</text>
</comment>
<accession>A0A9W9E6Y7</accession>
<name>A0A9W9E6Y7_9HYPO</name>
<protein>
    <submittedName>
        <fullName evidence="1">Uncharacterized protein</fullName>
    </submittedName>
</protein>
<organism evidence="1 2">
    <name type="scientific">Trichoderma breve</name>
    <dbReference type="NCBI Taxonomy" id="2034170"/>
    <lineage>
        <taxon>Eukaryota</taxon>
        <taxon>Fungi</taxon>
        <taxon>Dikarya</taxon>
        <taxon>Ascomycota</taxon>
        <taxon>Pezizomycotina</taxon>
        <taxon>Sordariomycetes</taxon>
        <taxon>Hypocreomycetidae</taxon>
        <taxon>Hypocreales</taxon>
        <taxon>Hypocreaceae</taxon>
        <taxon>Trichoderma</taxon>
    </lineage>
</organism>
<gene>
    <name evidence="1" type="ORF">T069G_04778</name>
</gene>
<dbReference type="AlphaFoldDB" id="A0A9W9E6Y7"/>
<evidence type="ECO:0000313" key="2">
    <source>
        <dbReference type="Proteomes" id="UP001140511"/>
    </source>
</evidence>
<dbReference type="Proteomes" id="UP001140511">
    <property type="component" value="Unassembled WGS sequence"/>
</dbReference>
<dbReference type="GeneID" id="80866676"/>
<reference evidence="1" key="1">
    <citation type="submission" date="2022-09" db="EMBL/GenBank/DDBJ databases">
        <title>Chromosome-level assembly of Trichoderma breve T069, a fungus used in development of biopesticide product.</title>
        <authorList>
            <person name="Lin R."/>
            <person name="Liu T."/>
        </authorList>
    </citation>
    <scope>NUCLEOTIDE SEQUENCE</scope>
    <source>
        <strain evidence="1">T069</strain>
    </source>
</reference>
<evidence type="ECO:0000313" key="1">
    <source>
        <dbReference type="EMBL" id="KAJ4859790.1"/>
    </source>
</evidence>
<dbReference type="RefSeq" id="XP_056028846.1">
    <property type="nucleotide sequence ID" value="XM_056171988.1"/>
</dbReference>
<keyword evidence="2" id="KW-1185">Reference proteome</keyword>